<reference evidence="1 2" key="1">
    <citation type="submission" date="2020-08" db="EMBL/GenBank/DDBJ databases">
        <title>Functional genomics of gut bacteria from endangered species of beetles.</title>
        <authorList>
            <person name="Carlos-Shanley C."/>
        </authorList>
    </citation>
    <scope>NUCLEOTIDE SEQUENCE [LARGE SCALE GENOMIC DNA]</scope>
    <source>
        <strain evidence="1 2">S00127</strain>
    </source>
</reference>
<protein>
    <submittedName>
        <fullName evidence="1">Uncharacterized protein</fullName>
    </submittedName>
</protein>
<gene>
    <name evidence="1" type="ORF">HNP34_003028</name>
</gene>
<name>A0AAW3VIS7_ACILW</name>
<organism evidence="1 2">
    <name type="scientific">Acinetobacter lwoffii</name>
    <dbReference type="NCBI Taxonomy" id="28090"/>
    <lineage>
        <taxon>Bacteria</taxon>
        <taxon>Pseudomonadati</taxon>
        <taxon>Pseudomonadota</taxon>
        <taxon>Gammaproteobacteria</taxon>
        <taxon>Moraxellales</taxon>
        <taxon>Moraxellaceae</taxon>
        <taxon>Acinetobacter</taxon>
    </lineage>
</organism>
<dbReference type="AlphaFoldDB" id="A0AAW3VIS7"/>
<dbReference type="RefSeq" id="WP_184413806.1">
    <property type="nucleotide sequence ID" value="NZ_JACHLA010000037.1"/>
</dbReference>
<sequence length="269" mass="32037">MVVVEVKVHHHQNNPFPDYVSWGKKRLKEINQSIKKEEYPVEKKLVTLVLCPQGECSADHWIGLAYNDLTSEIRIALAHDIFKNPLNKWGVFARDFLLHLDSFVDLLETNMESLNFVVDHMQQIQKLVKLREDVYQEIIDHINNELQTALGEKYEPYVRRHTWDSTPAFRFVGNNWKEWSESVLNLHIDKDPMSYSIVMYIQNPTQEILKKVKQSLKKSPHQFSKEWHEGKGNEFWGMRWEFSKFDLNEATQFIVFIHKILDQIELEWK</sequence>
<accession>A0AAW3VIS7</accession>
<dbReference type="EMBL" id="JACHLA010000037">
    <property type="protein sequence ID" value="MBB6364872.1"/>
    <property type="molecule type" value="Genomic_DNA"/>
</dbReference>
<evidence type="ECO:0000313" key="1">
    <source>
        <dbReference type="EMBL" id="MBB6364872.1"/>
    </source>
</evidence>
<proteinExistence type="predicted"/>
<comment type="caution">
    <text evidence="1">The sequence shown here is derived from an EMBL/GenBank/DDBJ whole genome shotgun (WGS) entry which is preliminary data.</text>
</comment>
<dbReference type="Proteomes" id="UP000548425">
    <property type="component" value="Unassembled WGS sequence"/>
</dbReference>
<evidence type="ECO:0000313" key="2">
    <source>
        <dbReference type="Proteomes" id="UP000548425"/>
    </source>
</evidence>